<accession>X0VMB6</accession>
<dbReference type="AlphaFoldDB" id="X0VMB6"/>
<comment type="caution">
    <text evidence="1">The sequence shown here is derived from an EMBL/GenBank/DDBJ whole genome shotgun (WGS) entry which is preliminary data.</text>
</comment>
<evidence type="ECO:0000313" key="1">
    <source>
        <dbReference type="EMBL" id="GAG19469.1"/>
    </source>
</evidence>
<protein>
    <recommendedName>
        <fullName evidence="2">Lysine biosynthesis protein LysW</fullName>
    </recommendedName>
</protein>
<sequence length="60" mass="6582">MKVIIVKCLKCGNKFEIGACKNGDLVACPVCDADYTAVVKDGKVQLKDLIYENEDFGELL</sequence>
<reference evidence="1" key="1">
    <citation type="journal article" date="2014" name="Front. Microbiol.">
        <title>High frequency of phylogenetically diverse reductive dehalogenase-homologous genes in deep subseafloor sedimentary metagenomes.</title>
        <authorList>
            <person name="Kawai M."/>
            <person name="Futagami T."/>
            <person name="Toyoda A."/>
            <person name="Takaki Y."/>
            <person name="Nishi S."/>
            <person name="Hori S."/>
            <person name="Arai W."/>
            <person name="Tsubouchi T."/>
            <person name="Morono Y."/>
            <person name="Uchiyama I."/>
            <person name="Ito T."/>
            <person name="Fujiyama A."/>
            <person name="Inagaki F."/>
            <person name="Takami H."/>
        </authorList>
    </citation>
    <scope>NUCLEOTIDE SEQUENCE</scope>
    <source>
        <strain evidence="1">Expedition CK06-06</strain>
    </source>
</reference>
<dbReference type="EMBL" id="BARS01036837">
    <property type="protein sequence ID" value="GAG19469.1"/>
    <property type="molecule type" value="Genomic_DNA"/>
</dbReference>
<name>X0VMB6_9ZZZZ</name>
<organism evidence="1">
    <name type="scientific">marine sediment metagenome</name>
    <dbReference type="NCBI Taxonomy" id="412755"/>
    <lineage>
        <taxon>unclassified sequences</taxon>
        <taxon>metagenomes</taxon>
        <taxon>ecological metagenomes</taxon>
    </lineage>
</organism>
<gene>
    <name evidence="1" type="ORF">S01H1_56560</name>
</gene>
<proteinExistence type="predicted"/>
<dbReference type="Gene3D" id="2.20.28.160">
    <property type="match status" value="1"/>
</dbReference>
<evidence type="ECO:0008006" key="2">
    <source>
        <dbReference type="Google" id="ProtNLM"/>
    </source>
</evidence>